<proteinExistence type="predicted"/>
<geneLocation type="plasmid" evidence="1 2">
    <name>pSA3</name>
</geneLocation>
<dbReference type="Proteomes" id="UP000094626">
    <property type="component" value="Plasmid pSA3"/>
</dbReference>
<dbReference type="OrthoDB" id="7492875at2"/>
<dbReference type="RefSeq" id="WP_069710381.1">
    <property type="nucleotide sequence ID" value="NZ_CP017078.1"/>
</dbReference>
<sequence>MNRPPMPLSAIAWTPDLVSALADASSAIGRLDARISATALAPAWHLRASWTGYAKALSLQHLEIEEIDIISRQCGLQLAGRPRLETAGAPFSALEPWRNRLAEKEGRHWREDLPFSFDLPAGWDEAPALARALALLDDWARRDRTITPWLAFPMVLRRMGLTQRTLPCLVMGDPGQRFVQGDRPALLKRLLKQLRRSAEDGLTRLERLEDTVQRGAATIAAQHRPGKLADLGRLALTRPCLAARSLAPELDLTVSGAGKLLERATSLGLLVEISGRGTWRSYVTPDIAVSLGLVAPMRGRPRLVPAPSPTLDSVLAAFDAELAEFDTRIAGLGGPDLAGSTINN</sequence>
<dbReference type="KEGG" id="nre:BES08_31130"/>
<reference evidence="2" key="1">
    <citation type="journal article" date="2017" name="J. Biotechnol.">
        <title>Complete genome sequence of Novosphingobium resinovorum SA1, a versatile xenobiotic-degrading bacterium capable of utilizing sulfanilic acid.</title>
        <authorList>
            <person name="Hegedus B."/>
            <person name="Kos P.B."/>
            <person name="Balint B."/>
            <person name="Maroti G."/>
            <person name="Gan H.M."/>
            <person name="Perei K."/>
            <person name="Rakhely G."/>
        </authorList>
    </citation>
    <scope>NUCLEOTIDE SEQUENCE [LARGE SCALE GENOMIC DNA]</scope>
    <source>
        <strain evidence="2">SA1</strain>
    </source>
</reference>
<dbReference type="EMBL" id="CP017078">
    <property type="protein sequence ID" value="AOR81298.1"/>
    <property type="molecule type" value="Genomic_DNA"/>
</dbReference>
<keyword evidence="2" id="KW-1185">Reference proteome</keyword>
<evidence type="ECO:0008006" key="3">
    <source>
        <dbReference type="Google" id="ProtNLM"/>
    </source>
</evidence>
<accession>A0A1D8AGR5</accession>
<keyword evidence="1" id="KW-0614">Plasmid</keyword>
<organism evidence="1 2">
    <name type="scientific">Novosphingobium resinovorum</name>
    <dbReference type="NCBI Taxonomy" id="158500"/>
    <lineage>
        <taxon>Bacteria</taxon>
        <taxon>Pseudomonadati</taxon>
        <taxon>Pseudomonadota</taxon>
        <taxon>Alphaproteobacteria</taxon>
        <taxon>Sphingomonadales</taxon>
        <taxon>Sphingomonadaceae</taxon>
        <taxon>Novosphingobium</taxon>
    </lineage>
</organism>
<gene>
    <name evidence="1" type="ORF">BES08_31130</name>
</gene>
<protein>
    <recommendedName>
        <fullName evidence="3">HTH DNA binding domain-containing protein</fullName>
    </recommendedName>
</protein>
<evidence type="ECO:0000313" key="2">
    <source>
        <dbReference type="Proteomes" id="UP000094626"/>
    </source>
</evidence>
<dbReference type="AlphaFoldDB" id="A0A1D8AGR5"/>
<evidence type="ECO:0000313" key="1">
    <source>
        <dbReference type="EMBL" id="AOR81298.1"/>
    </source>
</evidence>
<name>A0A1D8AGR5_9SPHN</name>